<dbReference type="InterPro" id="IPR015943">
    <property type="entry name" value="WD40/YVTN_repeat-like_dom_sf"/>
</dbReference>
<dbReference type="InterPro" id="IPR002372">
    <property type="entry name" value="PQQ_rpt_dom"/>
</dbReference>
<gene>
    <name evidence="4" type="ORF">ENQ76_04610</name>
</gene>
<dbReference type="AlphaFoldDB" id="A0A7C2P9E1"/>
<name>A0A7C2P9E1_9PLAN</name>
<feature type="compositionally biased region" description="Basic and acidic residues" evidence="1">
    <location>
        <begin position="250"/>
        <end position="261"/>
    </location>
</feature>
<dbReference type="SUPFAM" id="SSF50998">
    <property type="entry name" value="Quinoprotein alcohol dehydrogenase-like"/>
    <property type="match status" value="1"/>
</dbReference>
<dbReference type="Pfam" id="PF13360">
    <property type="entry name" value="PQQ_2"/>
    <property type="match status" value="1"/>
</dbReference>
<dbReference type="Gene3D" id="2.130.10.10">
    <property type="entry name" value="YVTN repeat-like/Quinoprotein amine dehydrogenase"/>
    <property type="match status" value="1"/>
</dbReference>
<evidence type="ECO:0000256" key="1">
    <source>
        <dbReference type="SAM" id="MobiDB-lite"/>
    </source>
</evidence>
<feature type="transmembrane region" description="Helical" evidence="2">
    <location>
        <begin position="151"/>
        <end position="172"/>
    </location>
</feature>
<dbReference type="PANTHER" id="PTHR34512:SF30">
    <property type="entry name" value="OUTER MEMBRANE PROTEIN ASSEMBLY FACTOR BAMB"/>
    <property type="match status" value="1"/>
</dbReference>
<keyword evidence="2" id="KW-0472">Membrane</keyword>
<evidence type="ECO:0000313" key="4">
    <source>
        <dbReference type="EMBL" id="HEN14736.1"/>
    </source>
</evidence>
<feature type="domain" description="Pyrrolo-quinoline quinone repeat" evidence="3">
    <location>
        <begin position="326"/>
        <end position="576"/>
    </location>
</feature>
<evidence type="ECO:0000256" key="2">
    <source>
        <dbReference type="SAM" id="Phobius"/>
    </source>
</evidence>
<keyword evidence="2" id="KW-1133">Transmembrane helix</keyword>
<feature type="region of interest" description="Disordered" evidence="1">
    <location>
        <begin position="246"/>
        <end position="276"/>
    </location>
</feature>
<comment type="caution">
    <text evidence="4">The sequence shown here is derived from an EMBL/GenBank/DDBJ whole genome shotgun (WGS) entry which is preliminary data.</text>
</comment>
<protein>
    <submittedName>
        <fullName evidence="4">Polyvinylalcohol dehydrogenase</fullName>
    </submittedName>
</protein>
<dbReference type="InterPro" id="IPR011047">
    <property type="entry name" value="Quinoprotein_ADH-like_sf"/>
</dbReference>
<keyword evidence="2" id="KW-0812">Transmembrane</keyword>
<accession>A0A7C2P9E1</accession>
<evidence type="ECO:0000259" key="3">
    <source>
        <dbReference type="Pfam" id="PF13360"/>
    </source>
</evidence>
<proteinExistence type="predicted"/>
<reference evidence="4" key="1">
    <citation type="journal article" date="2020" name="mSystems">
        <title>Genome- and Community-Level Interaction Insights into Carbon Utilization and Element Cycling Functions of Hydrothermarchaeota in Hydrothermal Sediment.</title>
        <authorList>
            <person name="Zhou Z."/>
            <person name="Liu Y."/>
            <person name="Xu W."/>
            <person name="Pan J."/>
            <person name="Luo Z.H."/>
            <person name="Li M."/>
        </authorList>
    </citation>
    <scope>NUCLEOTIDE SEQUENCE [LARGE SCALE GENOMIC DNA]</scope>
    <source>
        <strain evidence="4">SpSt-339</strain>
    </source>
</reference>
<sequence>MVRPWARPIGDGPAVVGAGRADRRGRGPGLGCTSGVVASGGLSSRHFDRRCADVRNCLGNGGIGRQPRVFRTAGRSRRRIAVGLSLDQRERASAIAELVGAGRRGVLRGLPCASHREVDWWMPACGPRCGCGMPPFDQGNLPMLRMLSTGVAGAVVLLGGVAVLAAVVTGQVESVSTGNRSIAIHIERQKATKSYKLSPAAKVTIDGKPADLERVEAGQTATITTDGRDDLATKVSIRTLKTVKANPKTAKAEKAAAEDRPATAPGDWPQHRGPQRDNISLETGLLPQWPAEGPPLAWTAGGLGEGYSSVAVVGDRIYTLGTREREEVLFALAASDGRIEWTAPLGRIFEDGTGNGPRSTPTIDGDRVYALGGHGDLVCANAANGEVVWRLNILQEFGAQNIVWGISESVLIDGERLICTPGGPQATMVALDKQTGRTLWRCGIQGNPSAAYSSPIIVTVGSVRQYVNFVQTGVVGVRATDGQPLWGQQASANRTANCSTPLAASNVVFTASGYDTGGALFRLTSSGNVTRSEVAYTTRQMQNHHGGMVLLDGHVYGFDNQILTCLDLRTGKPVWQDRSVGKGSLTCADGCLYLRGEDGPVALAAASPKGYEERGRFDPAGRSQRPAWSHPVVAHGRLYLRDQDKLAVYDVKAR</sequence>
<dbReference type="PANTHER" id="PTHR34512">
    <property type="entry name" value="CELL SURFACE PROTEIN"/>
    <property type="match status" value="1"/>
</dbReference>
<organism evidence="4">
    <name type="scientific">Schlesneria paludicola</name>
    <dbReference type="NCBI Taxonomy" id="360056"/>
    <lineage>
        <taxon>Bacteria</taxon>
        <taxon>Pseudomonadati</taxon>
        <taxon>Planctomycetota</taxon>
        <taxon>Planctomycetia</taxon>
        <taxon>Planctomycetales</taxon>
        <taxon>Planctomycetaceae</taxon>
        <taxon>Schlesneria</taxon>
    </lineage>
</organism>
<dbReference type="EMBL" id="DSOK01000138">
    <property type="protein sequence ID" value="HEN14736.1"/>
    <property type="molecule type" value="Genomic_DNA"/>
</dbReference>